<proteinExistence type="predicted"/>
<keyword evidence="1" id="KW-0812">Transmembrane</keyword>
<name>A0A1X7VRX3_AMPQE</name>
<dbReference type="AlphaFoldDB" id="A0A1X7VRX3"/>
<keyword evidence="1" id="KW-1133">Transmembrane helix</keyword>
<evidence type="ECO:0000256" key="1">
    <source>
        <dbReference type="SAM" id="Phobius"/>
    </source>
</evidence>
<reference evidence="2" key="1">
    <citation type="submission" date="2017-05" db="UniProtKB">
        <authorList>
            <consortium name="EnsemblMetazoa"/>
        </authorList>
    </citation>
    <scope>IDENTIFICATION</scope>
</reference>
<protein>
    <submittedName>
        <fullName evidence="2">Uncharacterized protein</fullName>
    </submittedName>
</protein>
<sequence length="66" mass="7412">LVTKVRSGQSVKMRDLLCDNINLLSHLEPFESNPAFAGPSKTILEGDLIYYIVVVLFYGLHCHAYT</sequence>
<organism evidence="2">
    <name type="scientific">Amphimedon queenslandica</name>
    <name type="common">Sponge</name>
    <dbReference type="NCBI Taxonomy" id="400682"/>
    <lineage>
        <taxon>Eukaryota</taxon>
        <taxon>Metazoa</taxon>
        <taxon>Porifera</taxon>
        <taxon>Demospongiae</taxon>
        <taxon>Heteroscleromorpha</taxon>
        <taxon>Haplosclerida</taxon>
        <taxon>Niphatidae</taxon>
        <taxon>Amphimedon</taxon>
    </lineage>
</organism>
<dbReference type="InParanoid" id="A0A1X7VRX3"/>
<feature type="transmembrane region" description="Helical" evidence="1">
    <location>
        <begin position="48"/>
        <end position="65"/>
    </location>
</feature>
<evidence type="ECO:0000313" key="2">
    <source>
        <dbReference type="EnsemblMetazoa" id="Aqu2.1.42862_001"/>
    </source>
</evidence>
<keyword evidence="1" id="KW-0472">Membrane</keyword>
<dbReference type="EnsemblMetazoa" id="Aqu2.1.42862_001">
    <property type="protein sequence ID" value="Aqu2.1.42862_001"/>
    <property type="gene ID" value="Aqu2.1.42862"/>
</dbReference>
<accession>A0A1X7VRX3</accession>